<comment type="subcellular location">
    <subcellularLocation>
        <location evidence="12">Cytoplasm</location>
    </subcellularLocation>
</comment>
<evidence type="ECO:0000256" key="4">
    <source>
        <dbReference type="ARBA" id="ARBA00022679"/>
    </source>
</evidence>
<evidence type="ECO:0000256" key="7">
    <source>
        <dbReference type="ARBA" id="ARBA00022777"/>
    </source>
</evidence>
<feature type="binding site" evidence="12">
    <location>
        <position position="289"/>
    </location>
    <ligand>
        <name>K(+)</name>
        <dbReference type="ChEBI" id="CHEBI:29103"/>
    </ligand>
</feature>
<feature type="active site" description="Proton acceptor" evidence="12">
    <location>
        <position position="254"/>
    </location>
</feature>
<dbReference type="NCBIfam" id="TIGR02152">
    <property type="entry name" value="D_ribokin_bact"/>
    <property type="match status" value="1"/>
</dbReference>
<dbReference type="PROSITE" id="PS00584">
    <property type="entry name" value="PFKB_KINASES_2"/>
    <property type="match status" value="1"/>
</dbReference>
<keyword evidence="10 12" id="KW-0630">Potassium</keyword>
<keyword evidence="7 12" id="KW-0418">Kinase</keyword>
<evidence type="ECO:0000256" key="9">
    <source>
        <dbReference type="ARBA" id="ARBA00022842"/>
    </source>
</evidence>
<evidence type="ECO:0000256" key="3">
    <source>
        <dbReference type="ARBA" id="ARBA00016943"/>
    </source>
</evidence>
<feature type="binding site" evidence="12">
    <location>
        <begin position="40"/>
        <end position="44"/>
    </location>
    <ligand>
        <name>substrate</name>
    </ligand>
</feature>
<gene>
    <name evidence="12 15" type="primary">rbsK</name>
    <name evidence="15" type="ORF">SBA1_1200007</name>
</gene>
<comment type="pathway">
    <text evidence="12">Carbohydrate metabolism; D-ribose degradation; D-ribose 5-phosphate from beta-D-ribopyranose: step 2/2.</text>
</comment>
<dbReference type="PANTHER" id="PTHR10584:SF166">
    <property type="entry name" value="RIBOKINASE"/>
    <property type="match status" value="1"/>
</dbReference>
<feature type="region of interest" description="Disordered" evidence="13">
    <location>
        <begin position="288"/>
        <end position="316"/>
    </location>
</feature>
<evidence type="ECO:0000256" key="12">
    <source>
        <dbReference type="HAMAP-Rule" id="MF_01987"/>
    </source>
</evidence>
<dbReference type="GO" id="GO:0004747">
    <property type="term" value="F:ribokinase activity"/>
    <property type="evidence" value="ECO:0007669"/>
    <property type="project" value="UniProtKB-UniRule"/>
</dbReference>
<evidence type="ECO:0000256" key="10">
    <source>
        <dbReference type="ARBA" id="ARBA00022958"/>
    </source>
</evidence>
<evidence type="ECO:0000256" key="13">
    <source>
        <dbReference type="SAM" id="MobiDB-lite"/>
    </source>
</evidence>
<comment type="function">
    <text evidence="12">Catalyzes the phosphorylation of ribose at O-5 in a reaction requiring ATP and magnesium. The resulting D-ribose-5-phosphate can then be used either for sythesis of nucleotides, histidine, and tryptophan, or as a component of the pentose phosphate pathway.</text>
</comment>
<evidence type="ECO:0000256" key="5">
    <source>
        <dbReference type="ARBA" id="ARBA00022723"/>
    </source>
</evidence>
<evidence type="ECO:0000313" key="15">
    <source>
        <dbReference type="EMBL" id="SPF34199.1"/>
    </source>
</evidence>
<feature type="binding site" evidence="12">
    <location>
        <position position="248"/>
    </location>
    <ligand>
        <name>K(+)</name>
        <dbReference type="ChEBI" id="CHEBI:29103"/>
    </ligand>
</feature>
<dbReference type="Pfam" id="PF00294">
    <property type="entry name" value="PfkB"/>
    <property type="match status" value="1"/>
</dbReference>
<evidence type="ECO:0000256" key="2">
    <source>
        <dbReference type="ARBA" id="ARBA00012035"/>
    </source>
</evidence>
<keyword evidence="9 12" id="KW-0460">Magnesium</keyword>
<keyword evidence="6 12" id="KW-0547">Nucleotide-binding</keyword>
<dbReference type="InterPro" id="IPR029056">
    <property type="entry name" value="Ribokinase-like"/>
</dbReference>
<dbReference type="SUPFAM" id="SSF53613">
    <property type="entry name" value="Ribokinase-like"/>
    <property type="match status" value="1"/>
</dbReference>
<dbReference type="InterPro" id="IPR011877">
    <property type="entry name" value="Ribokinase"/>
</dbReference>
<feature type="binding site" evidence="12">
    <location>
        <begin position="12"/>
        <end position="14"/>
    </location>
    <ligand>
        <name>substrate</name>
    </ligand>
</feature>
<organism evidence="15 16">
    <name type="scientific">Candidatus Sulfotelmatobacter kueseliae</name>
    <dbReference type="NCBI Taxonomy" id="2042962"/>
    <lineage>
        <taxon>Bacteria</taxon>
        <taxon>Pseudomonadati</taxon>
        <taxon>Acidobacteriota</taxon>
        <taxon>Terriglobia</taxon>
        <taxon>Terriglobales</taxon>
        <taxon>Candidatus Korobacteraceae</taxon>
        <taxon>Candidatus Sulfotelmatobacter</taxon>
    </lineage>
</organism>
<dbReference type="AlphaFoldDB" id="A0A2U3K3L2"/>
<dbReference type="EC" id="2.7.1.15" evidence="2 12"/>
<dbReference type="GO" id="GO:0005524">
    <property type="term" value="F:ATP binding"/>
    <property type="evidence" value="ECO:0007669"/>
    <property type="project" value="UniProtKB-UniRule"/>
</dbReference>
<feature type="binding site" evidence="12">
    <location>
        <begin position="221"/>
        <end position="226"/>
    </location>
    <ligand>
        <name>ATP</name>
        <dbReference type="ChEBI" id="CHEBI:30616"/>
    </ligand>
</feature>
<feature type="binding site" evidence="12">
    <location>
        <position position="287"/>
    </location>
    <ligand>
        <name>K(+)</name>
        <dbReference type="ChEBI" id="CHEBI:29103"/>
    </ligand>
</feature>
<protein>
    <recommendedName>
        <fullName evidence="3 12">Ribokinase</fullName>
        <shortName evidence="12">RK</shortName>
        <ecNumber evidence="2 12">2.7.1.15</ecNumber>
    </recommendedName>
</protein>
<dbReference type="HAMAP" id="MF_01987">
    <property type="entry name" value="Ribokinase"/>
    <property type="match status" value="1"/>
</dbReference>
<dbReference type="OrthoDB" id="9775849at2"/>
<feature type="binding site" evidence="12">
    <location>
        <position position="184"/>
    </location>
    <ligand>
        <name>ATP</name>
        <dbReference type="ChEBI" id="CHEBI:30616"/>
    </ligand>
</feature>
<feature type="binding site" evidence="12">
    <location>
        <position position="293"/>
    </location>
    <ligand>
        <name>K(+)</name>
        <dbReference type="ChEBI" id="CHEBI:29103"/>
    </ligand>
</feature>
<evidence type="ECO:0000256" key="8">
    <source>
        <dbReference type="ARBA" id="ARBA00022840"/>
    </source>
</evidence>
<comment type="subunit">
    <text evidence="12">Homodimer.</text>
</comment>
<feature type="binding site" evidence="12">
    <location>
        <position position="140"/>
    </location>
    <ligand>
        <name>substrate</name>
    </ligand>
</feature>
<feature type="binding site" evidence="12">
    <location>
        <position position="284"/>
    </location>
    <ligand>
        <name>K(+)</name>
        <dbReference type="ChEBI" id="CHEBI:29103"/>
    </ligand>
</feature>
<dbReference type="InterPro" id="IPR002139">
    <property type="entry name" value="Ribo/fructo_kinase"/>
</dbReference>
<evidence type="ECO:0000256" key="1">
    <source>
        <dbReference type="ARBA" id="ARBA00005380"/>
    </source>
</evidence>
<feature type="binding site" evidence="12">
    <location>
        <position position="250"/>
    </location>
    <ligand>
        <name>K(+)</name>
        <dbReference type="ChEBI" id="CHEBI:29103"/>
    </ligand>
</feature>
<dbReference type="UniPathway" id="UPA00916">
    <property type="reaction ID" value="UER00889"/>
</dbReference>
<sequence length="316" mass="33182">MQKSIVVVGSINLDLVAGADHIPRVGETVIGRGFKTFYGGKGANQAVAAAKLGCPVAMVGNVGDDAFGTQLRNGLNDARVDTACVNTVEGPSGVALITTDLRGENSIVVVPGANGHLTPKLVEKAAPLLERAGFLLTQLEIPLETVDYLAQFAERHNIPIMLDPAPARELSQALLRRVSWITPNETETLELLKTNIRNGDQDYCAAADRLLACGAKNVLLKLGARGCLIAQGTLPKECVRAFSVNAVDTTAAGDAFNAGFAVGLMRGYTVSHSAFFASAVAAISVTRPGAQPSMPSGQEVERFLEQHPTAPTKQPS</sequence>
<dbReference type="CDD" id="cd01174">
    <property type="entry name" value="ribokinase"/>
    <property type="match status" value="1"/>
</dbReference>
<dbReference type="InterPro" id="IPR002173">
    <property type="entry name" value="Carboh/pur_kinase_PfkB_CS"/>
</dbReference>
<accession>A0A2U3K3L2</accession>
<dbReference type="PRINTS" id="PR00990">
    <property type="entry name" value="RIBOKINASE"/>
</dbReference>
<dbReference type="Gene3D" id="3.40.1190.20">
    <property type="match status" value="1"/>
</dbReference>
<comment type="cofactor">
    <cofactor evidence="12">
        <name>Mg(2+)</name>
        <dbReference type="ChEBI" id="CHEBI:18420"/>
    </cofactor>
    <text evidence="12">Requires a divalent cation, most likely magnesium in vivo, as an electrophilic catalyst to aid phosphoryl group transfer. It is the chelate of the metal and the nucleotide that is the actual substrate.</text>
</comment>
<dbReference type="GO" id="GO:0046872">
    <property type="term" value="F:metal ion binding"/>
    <property type="evidence" value="ECO:0007669"/>
    <property type="project" value="UniProtKB-KW"/>
</dbReference>
<feature type="domain" description="Carbohydrate kinase PfkB" evidence="14">
    <location>
        <begin position="3"/>
        <end position="295"/>
    </location>
</feature>
<keyword evidence="4 12" id="KW-0808">Transferase</keyword>
<keyword evidence="8 12" id="KW-0067">ATP-binding</keyword>
<comment type="activity regulation">
    <text evidence="12">Activated by a monovalent cation that binds near, but not in, the active site. The most likely occupant of the site in vivo is potassium. Ion binding induces a conformational change that may alter substrate affinity.</text>
</comment>
<dbReference type="Proteomes" id="UP000238701">
    <property type="component" value="Unassembled WGS sequence"/>
</dbReference>
<comment type="catalytic activity">
    <reaction evidence="12">
        <text>D-ribose + ATP = D-ribose 5-phosphate + ADP + H(+)</text>
        <dbReference type="Rhea" id="RHEA:13697"/>
        <dbReference type="ChEBI" id="CHEBI:15378"/>
        <dbReference type="ChEBI" id="CHEBI:30616"/>
        <dbReference type="ChEBI" id="CHEBI:47013"/>
        <dbReference type="ChEBI" id="CHEBI:78346"/>
        <dbReference type="ChEBI" id="CHEBI:456216"/>
        <dbReference type="EC" id="2.7.1.15"/>
    </reaction>
</comment>
<comment type="similarity">
    <text evidence="12">Belongs to the carbohydrate kinase PfkB family. Ribokinase subfamily.</text>
</comment>
<dbReference type="PANTHER" id="PTHR10584">
    <property type="entry name" value="SUGAR KINASE"/>
    <property type="match status" value="1"/>
</dbReference>
<evidence type="ECO:0000259" key="14">
    <source>
        <dbReference type="Pfam" id="PF00294"/>
    </source>
</evidence>
<evidence type="ECO:0000313" key="16">
    <source>
        <dbReference type="Proteomes" id="UP000238701"/>
    </source>
</evidence>
<evidence type="ECO:0000256" key="11">
    <source>
        <dbReference type="ARBA" id="ARBA00023277"/>
    </source>
</evidence>
<keyword evidence="11 12" id="KW-0119">Carbohydrate metabolism</keyword>
<dbReference type="InterPro" id="IPR011611">
    <property type="entry name" value="PfkB_dom"/>
</dbReference>
<feature type="binding site" evidence="12">
    <location>
        <begin position="253"/>
        <end position="254"/>
    </location>
    <ligand>
        <name>ATP</name>
        <dbReference type="ChEBI" id="CHEBI:30616"/>
    </ligand>
</feature>
<keyword evidence="5 12" id="KW-0479">Metal-binding</keyword>
<keyword evidence="12" id="KW-0963">Cytoplasm</keyword>
<comment type="caution">
    <text evidence="12">Lacks conserved residue(s) required for the propagation of feature annotation.</text>
</comment>
<evidence type="ECO:0000256" key="6">
    <source>
        <dbReference type="ARBA" id="ARBA00022741"/>
    </source>
</evidence>
<name>A0A2U3K3L2_9BACT</name>
<reference evidence="16" key="1">
    <citation type="submission" date="2018-02" db="EMBL/GenBank/DDBJ databases">
        <authorList>
            <person name="Hausmann B."/>
        </authorList>
    </citation>
    <scope>NUCLEOTIDE SEQUENCE [LARGE SCALE GENOMIC DNA]</scope>
    <source>
        <strain evidence="16">Peat soil MAG SbA1</strain>
    </source>
</reference>
<feature type="binding site" evidence="12">
    <location>
        <position position="254"/>
    </location>
    <ligand>
        <name>substrate</name>
    </ligand>
</feature>
<dbReference type="GO" id="GO:0005829">
    <property type="term" value="C:cytosol"/>
    <property type="evidence" value="ECO:0007669"/>
    <property type="project" value="TreeGrafter"/>
</dbReference>
<dbReference type="GO" id="GO:0019303">
    <property type="term" value="P:D-ribose catabolic process"/>
    <property type="evidence" value="ECO:0007669"/>
    <property type="project" value="UniProtKB-UniRule"/>
</dbReference>
<proteinExistence type="inferred from homology"/>
<dbReference type="EMBL" id="OMOD01000025">
    <property type="protein sequence ID" value="SPF34199.1"/>
    <property type="molecule type" value="Genomic_DNA"/>
</dbReference>
<comment type="similarity">
    <text evidence="1">Belongs to the carbohydrate kinase pfkB family.</text>
</comment>